<dbReference type="GO" id="GO:0099536">
    <property type="term" value="P:synaptic signaling"/>
    <property type="evidence" value="ECO:0007669"/>
    <property type="project" value="TreeGrafter"/>
</dbReference>
<dbReference type="InterPro" id="IPR018159">
    <property type="entry name" value="Spectrin/alpha-actinin"/>
</dbReference>
<dbReference type="STRING" id="333673.A0A3M0KI96"/>
<evidence type="ECO:0000256" key="12">
    <source>
        <dbReference type="SAM" id="Coils"/>
    </source>
</evidence>
<keyword evidence="16" id="KW-1185">Reference proteome</keyword>
<evidence type="ECO:0000256" key="5">
    <source>
        <dbReference type="ARBA" id="ARBA00022737"/>
    </source>
</evidence>
<dbReference type="OrthoDB" id="10057795at2759"/>
<dbReference type="Gene3D" id="2.20.70.10">
    <property type="match status" value="1"/>
</dbReference>
<keyword evidence="4" id="KW-0479">Metal-binding</keyword>
<dbReference type="CDD" id="cd00176">
    <property type="entry name" value="SPEC"/>
    <property type="match status" value="1"/>
</dbReference>
<dbReference type="Pfam" id="PF00397">
    <property type="entry name" value="WW"/>
    <property type="match status" value="1"/>
</dbReference>
<evidence type="ECO:0000256" key="8">
    <source>
        <dbReference type="ARBA" id="ARBA00023018"/>
    </source>
</evidence>
<dbReference type="PROSITE" id="PS01159">
    <property type="entry name" value="WW_DOMAIN_1"/>
    <property type="match status" value="1"/>
</dbReference>
<feature type="domain" description="WW" evidence="13">
    <location>
        <begin position="430"/>
        <end position="463"/>
    </location>
</feature>
<evidence type="ECO:0000256" key="3">
    <source>
        <dbReference type="ARBA" id="ARBA00022553"/>
    </source>
</evidence>
<evidence type="ECO:0000256" key="2">
    <source>
        <dbReference type="ARBA" id="ARBA00022475"/>
    </source>
</evidence>
<dbReference type="GO" id="GO:0008270">
    <property type="term" value="F:zinc ion binding"/>
    <property type="evidence" value="ECO:0007669"/>
    <property type="project" value="UniProtKB-KW"/>
</dbReference>
<dbReference type="PROSITE" id="PS50135">
    <property type="entry name" value="ZF_ZZ_2"/>
    <property type="match status" value="1"/>
</dbReference>
<feature type="coiled-coil region" evidence="12">
    <location>
        <begin position="297"/>
        <end position="331"/>
    </location>
</feature>
<dbReference type="Pfam" id="PF00435">
    <property type="entry name" value="Spectrin"/>
    <property type="match status" value="1"/>
</dbReference>
<dbReference type="InterPro" id="IPR000433">
    <property type="entry name" value="Znf_ZZ"/>
</dbReference>
<evidence type="ECO:0000256" key="11">
    <source>
        <dbReference type="PROSITE-ProRule" id="PRU00228"/>
    </source>
</evidence>
<dbReference type="FunFam" id="1.20.58.60:FF:000029">
    <property type="entry name" value="utrophin isoform X1"/>
    <property type="match status" value="1"/>
</dbReference>
<evidence type="ECO:0008006" key="17">
    <source>
        <dbReference type="Google" id="ProtNLM"/>
    </source>
</evidence>
<dbReference type="FunFam" id="1.20.58.60:FF:000056">
    <property type="entry name" value="utrophin isoform X1"/>
    <property type="match status" value="1"/>
</dbReference>
<evidence type="ECO:0000259" key="14">
    <source>
        <dbReference type="PROSITE" id="PS50135"/>
    </source>
</evidence>
<feature type="coiled-coil region" evidence="12">
    <location>
        <begin position="922"/>
        <end position="952"/>
    </location>
</feature>
<dbReference type="InterPro" id="IPR043145">
    <property type="entry name" value="Znf_ZZ_sf"/>
</dbReference>
<evidence type="ECO:0000256" key="10">
    <source>
        <dbReference type="ARBA" id="ARBA00034110"/>
    </source>
</evidence>
<dbReference type="FunFam" id="1.10.238.10:FF:000008">
    <property type="entry name" value="Dystrophin isoform 2"/>
    <property type="match status" value="1"/>
</dbReference>
<dbReference type="Pfam" id="PF00569">
    <property type="entry name" value="ZZ"/>
    <property type="match status" value="1"/>
</dbReference>
<keyword evidence="5" id="KW-0677">Repeat</keyword>
<keyword evidence="12" id="KW-0175">Coiled coil</keyword>
<accession>A0A3M0KI96</accession>
<dbReference type="FunFam" id="2.20.70.10:FF:000004">
    <property type="entry name" value="dystrophin isoform X1"/>
    <property type="match status" value="1"/>
</dbReference>
<sequence length="1103" mass="125940">MIELFSLVFQDIQAEIDAHNDIFKSIDGNRQKMVKALGNSEEAALLQHRLDDMNQRWNDLKAKSANIRYGIGIPLGSINVALLVPAVLQSHMSPEIKVEDRQEKEYWCKSKTTFLGDLRVAKPKLVLKLTLQHMIPSIQMLVYQPKTFTLMPCEMIRQGFKDAVMLSHRAHLEASAEKWNRLLTSLEELIKWLNAKDEELKKQMPVGGDVPTLQQQYDHCKALRRELKDKEQTILNAVDQARVFLADQPIEGPEEPRRSLHSKTELTPEEKALKIAKAMRKQSSEVKEKWENLNASASIWQKQVDKALEKLKDLQCAMDDLDADLKEAENVRNGWKPVGDLLIDSLPDHIEKTTAFREEIAPINLKVKTVNDLSSQLSPLDLYPSLKMSRQLDDLNMRWKLLQVSVEDRLKQLQEAHRDFGPASQHFLSTSVQFPWQRSVSHNKVPYYINHETQTTCWDHPKMTDLFQSLADLNNVRFSAYRTAIKIRRLQKALCLDLLDLNTTSEVFKQHKLSQNDQLIGVQDVISCLTTIYSGLEEKHKDMVNVPLCVDMCLNWLLNVYDSGRTGKIRVQSLKIGLMSLSKGLLEEKYRYLFKEVAGPTEMCDQRQLGLLLHDAIQIPRQLGEVAAFGGSNIEPSVRSCFQQNHNKPEITVKQFIDWMRLEPQSMVWLPVLHRVAAAETAKHQAKCNICKECPIVGFRYRSLKHFNYDVCQSCFFSGRTAKGHKLHYPMVEYCIPTTSGEDVRDFTKVLKNKFRSKKYFAKHPRLGYLPVQTVLEGDNLETPITLISMWPEQYELAQMERTNGSFLMDGSSTTGSVEDEHALIQQYCQTLGGESPVSQPQSPAQILKSVEKEERGELERIIADLEEEQRNLQIEYEQLKEQHLRRGINPLASPPDSIVSPQHASEDAELIAEAKLLRQHKGRLEARMQILEDHNKQLESQLHRLRQLLEQPDSDSRVNGTSPCVSPQRSALGFPLEQDPSSQFHQTDDLLVPPHDTNTDLTDVMEQINNTFPACCSTWSFGPNEFKANCIVSGQARPCEVSIGCQEVLPGAQHSPVLQAAGCLFRLIRNLHGTPGHTVRSDRVFHLEQYNTEYPKTRMVVL</sequence>
<dbReference type="InterPro" id="IPR002017">
    <property type="entry name" value="Spectrin_repeat"/>
</dbReference>
<dbReference type="SUPFAM" id="SSF57850">
    <property type="entry name" value="RING/U-box"/>
    <property type="match status" value="1"/>
</dbReference>
<protein>
    <recommendedName>
        <fullName evidence="17">Utrophin</fullName>
    </recommendedName>
</protein>
<dbReference type="SMART" id="SM00150">
    <property type="entry name" value="SPEC"/>
    <property type="match status" value="2"/>
</dbReference>
<name>A0A3M0KI96_HIRRU</name>
<dbReference type="Pfam" id="PF09069">
    <property type="entry name" value="EF-hand_3"/>
    <property type="match status" value="1"/>
</dbReference>
<evidence type="ECO:0000256" key="1">
    <source>
        <dbReference type="ARBA" id="ARBA00004202"/>
    </source>
</evidence>
<gene>
    <name evidence="15" type="ORF">DUI87_10340</name>
</gene>
<keyword evidence="2" id="KW-1003">Cell membrane</keyword>
<evidence type="ECO:0000313" key="16">
    <source>
        <dbReference type="Proteomes" id="UP000269221"/>
    </source>
</evidence>
<dbReference type="Pfam" id="PF09068">
    <property type="entry name" value="EF-hand_2"/>
    <property type="match status" value="1"/>
</dbReference>
<dbReference type="GO" id="GO:0098794">
    <property type="term" value="C:postsynapse"/>
    <property type="evidence" value="ECO:0007669"/>
    <property type="project" value="UniProtKB-SubCell"/>
</dbReference>
<dbReference type="PANTHER" id="PTHR12268">
    <property type="entry name" value="E3 UBIQUITIN-PROTEIN LIGASE KCMF1"/>
    <property type="match status" value="1"/>
</dbReference>
<dbReference type="InterPro" id="IPR015153">
    <property type="entry name" value="EF-hand_dom_typ1"/>
</dbReference>
<keyword evidence="3" id="KW-0597">Phosphoprotein</keyword>
<dbReference type="SUPFAM" id="SSF46966">
    <property type="entry name" value="Spectrin repeat"/>
    <property type="match status" value="3"/>
</dbReference>
<feature type="coiled-coil region" evidence="12">
    <location>
        <begin position="849"/>
        <end position="886"/>
    </location>
</feature>
<dbReference type="Gene3D" id="1.10.238.10">
    <property type="entry name" value="EF-hand"/>
    <property type="match status" value="2"/>
</dbReference>
<keyword evidence="9" id="KW-0472">Membrane</keyword>
<dbReference type="PROSITE" id="PS50020">
    <property type="entry name" value="WW_DOMAIN_2"/>
    <property type="match status" value="1"/>
</dbReference>
<dbReference type="InterPro" id="IPR036020">
    <property type="entry name" value="WW_dom_sf"/>
</dbReference>
<evidence type="ECO:0000256" key="4">
    <source>
        <dbReference type="ARBA" id="ARBA00022723"/>
    </source>
</evidence>
<reference evidence="15 16" key="1">
    <citation type="submission" date="2018-07" db="EMBL/GenBank/DDBJ databases">
        <title>A high quality draft genome assembly of the barn swallow (H. rustica rustica).</title>
        <authorList>
            <person name="Formenti G."/>
            <person name="Chiara M."/>
            <person name="Poveda L."/>
            <person name="Francoijs K.-J."/>
            <person name="Bonisoli-Alquati A."/>
            <person name="Canova L."/>
            <person name="Gianfranceschi L."/>
            <person name="Horner D.S."/>
            <person name="Saino N."/>
        </authorList>
    </citation>
    <scope>NUCLEOTIDE SEQUENCE [LARGE SCALE GENOMIC DNA]</scope>
    <source>
        <strain evidence="15">Chelidonia</strain>
        <tissue evidence="15">Blood</tissue>
    </source>
</reference>
<dbReference type="SUPFAM" id="SSF47473">
    <property type="entry name" value="EF-hand"/>
    <property type="match status" value="2"/>
</dbReference>
<dbReference type="EMBL" id="QRBI01000106">
    <property type="protein sequence ID" value="RMC12815.1"/>
    <property type="molecule type" value="Genomic_DNA"/>
</dbReference>
<dbReference type="Gene3D" id="3.30.60.90">
    <property type="match status" value="1"/>
</dbReference>
<dbReference type="InterPro" id="IPR011992">
    <property type="entry name" value="EF-hand-dom_pair"/>
</dbReference>
<dbReference type="InterPro" id="IPR015154">
    <property type="entry name" value="EF-hand_dom_typ2"/>
</dbReference>
<dbReference type="PROSITE" id="PS01357">
    <property type="entry name" value="ZF_ZZ_1"/>
    <property type="match status" value="1"/>
</dbReference>
<keyword evidence="6 11" id="KW-0863">Zinc-finger</keyword>
<dbReference type="InterPro" id="IPR050774">
    <property type="entry name" value="KCMF1/Dystrophin"/>
</dbReference>
<evidence type="ECO:0000256" key="6">
    <source>
        <dbReference type="ARBA" id="ARBA00022771"/>
    </source>
</evidence>
<dbReference type="CDD" id="cd00201">
    <property type="entry name" value="WW"/>
    <property type="match status" value="1"/>
</dbReference>
<keyword evidence="7" id="KW-0862">Zinc</keyword>
<dbReference type="SMART" id="SM00291">
    <property type="entry name" value="ZnF_ZZ"/>
    <property type="match status" value="1"/>
</dbReference>
<evidence type="ECO:0000259" key="13">
    <source>
        <dbReference type="PROSITE" id="PS50020"/>
    </source>
</evidence>
<dbReference type="FunFam" id="3.30.60.90:FF:000001">
    <property type="entry name" value="Dystrophin isoform 2"/>
    <property type="match status" value="1"/>
</dbReference>
<dbReference type="PANTHER" id="PTHR12268:SF26">
    <property type="entry name" value="UTROPHIN"/>
    <property type="match status" value="1"/>
</dbReference>
<evidence type="ECO:0000256" key="7">
    <source>
        <dbReference type="ARBA" id="ARBA00022833"/>
    </source>
</evidence>
<comment type="caution">
    <text evidence="15">The sequence shown here is derived from an EMBL/GenBank/DDBJ whole genome shotgun (WGS) entry which is preliminary data.</text>
</comment>
<comment type="subcellular location">
    <subcellularLocation>
        <location evidence="1">Cell membrane</location>
        <topology evidence="1">Peripheral membrane protein</topology>
    </subcellularLocation>
    <subcellularLocation>
        <location evidence="10">Postsynapse</location>
    </subcellularLocation>
</comment>
<proteinExistence type="predicted"/>
<feature type="domain" description="ZZ-type" evidence="14">
    <location>
        <begin position="683"/>
        <end position="739"/>
    </location>
</feature>
<feature type="coiled-coil region" evidence="12">
    <location>
        <begin position="169"/>
        <end position="240"/>
    </location>
</feature>
<dbReference type="AlphaFoldDB" id="A0A3M0KI96"/>
<keyword evidence="8" id="KW-0770">Synapse</keyword>
<dbReference type="GO" id="GO:0005886">
    <property type="term" value="C:plasma membrane"/>
    <property type="evidence" value="ECO:0007669"/>
    <property type="project" value="UniProtKB-SubCell"/>
</dbReference>
<dbReference type="SUPFAM" id="SSF51045">
    <property type="entry name" value="WW domain"/>
    <property type="match status" value="1"/>
</dbReference>
<evidence type="ECO:0000313" key="15">
    <source>
        <dbReference type="EMBL" id="RMC12815.1"/>
    </source>
</evidence>
<dbReference type="CDD" id="cd02334">
    <property type="entry name" value="ZZ_dystrophin"/>
    <property type="match status" value="1"/>
</dbReference>
<dbReference type="SMART" id="SM00456">
    <property type="entry name" value="WW"/>
    <property type="match status" value="1"/>
</dbReference>
<dbReference type="CDD" id="cd16247">
    <property type="entry name" value="EFh_UTRO"/>
    <property type="match status" value="1"/>
</dbReference>
<dbReference type="GO" id="GO:0005737">
    <property type="term" value="C:cytoplasm"/>
    <property type="evidence" value="ECO:0007669"/>
    <property type="project" value="UniProtKB-ARBA"/>
</dbReference>
<organism evidence="15 16">
    <name type="scientific">Hirundo rustica rustica</name>
    <dbReference type="NCBI Taxonomy" id="333673"/>
    <lineage>
        <taxon>Eukaryota</taxon>
        <taxon>Metazoa</taxon>
        <taxon>Chordata</taxon>
        <taxon>Craniata</taxon>
        <taxon>Vertebrata</taxon>
        <taxon>Euteleostomi</taxon>
        <taxon>Archelosauria</taxon>
        <taxon>Archosauria</taxon>
        <taxon>Dinosauria</taxon>
        <taxon>Saurischia</taxon>
        <taxon>Theropoda</taxon>
        <taxon>Coelurosauria</taxon>
        <taxon>Aves</taxon>
        <taxon>Neognathae</taxon>
        <taxon>Neoaves</taxon>
        <taxon>Telluraves</taxon>
        <taxon>Australaves</taxon>
        <taxon>Passeriformes</taxon>
        <taxon>Sylvioidea</taxon>
        <taxon>Hirundinidae</taxon>
        <taxon>Hirundo</taxon>
    </lineage>
</organism>
<dbReference type="InterPro" id="IPR001202">
    <property type="entry name" value="WW_dom"/>
</dbReference>
<dbReference type="Proteomes" id="UP000269221">
    <property type="component" value="Unassembled WGS sequence"/>
</dbReference>
<evidence type="ECO:0000256" key="9">
    <source>
        <dbReference type="ARBA" id="ARBA00023136"/>
    </source>
</evidence>
<dbReference type="Gene3D" id="1.20.58.60">
    <property type="match status" value="3"/>
</dbReference>